<dbReference type="PANTHER" id="PTHR21308">
    <property type="entry name" value="PHYTANOYL-COA ALPHA-HYDROXYLASE"/>
    <property type="match status" value="1"/>
</dbReference>
<dbReference type="GO" id="GO:0048244">
    <property type="term" value="F:phytanoyl-CoA dioxygenase activity"/>
    <property type="evidence" value="ECO:0007669"/>
    <property type="project" value="InterPro"/>
</dbReference>
<dbReference type="SUPFAM" id="SSF51197">
    <property type="entry name" value="Clavaminate synthase-like"/>
    <property type="match status" value="1"/>
</dbReference>
<organism evidence="2 3">
    <name type="scientific">Hondaea fermentalgiana</name>
    <dbReference type="NCBI Taxonomy" id="2315210"/>
    <lineage>
        <taxon>Eukaryota</taxon>
        <taxon>Sar</taxon>
        <taxon>Stramenopiles</taxon>
        <taxon>Bigyra</taxon>
        <taxon>Labyrinthulomycetes</taxon>
        <taxon>Thraustochytrida</taxon>
        <taxon>Thraustochytriidae</taxon>
        <taxon>Hondaea</taxon>
    </lineage>
</organism>
<keyword evidence="3" id="KW-1185">Reference proteome</keyword>
<dbReference type="Pfam" id="PF05721">
    <property type="entry name" value="PhyH"/>
    <property type="match status" value="1"/>
</dbReference>
<keyword evidence="2" id="KW-0223">Dioxygenase</keyword>
<dbReference type="InParanoid" id="A0A2R5H1B6"/>
<protein>
    <submittedName>
        <fullName evidence="2">Phytanoyl-CoA dioxygenase, peroxisomal</fullName>
    </submittedName>
</protein>
<proteinExistence type="inferred from homology"/>
<accession>A0A2R5H1B6</accession>
<gene>
    <name evidence="2" type="ORF">FCC1311_088311</name>
</gene>
<dbReference type="Proteomes" id="UP000241890">
    <property type="component" value="Unassembled WGS sequence"/>
</dbReference>
<comment type="similarity">
    <text evidence="1">Belongs to the PhyH family.</text>
</comment>
<dbReference type="AlphaFoldDB" id="A0A2R5H1B6"/>
<keyword evidence="2" id="KW-0560">Oxidoreductase</keyword>
<dbReference type="GO" id="GO:0001561">
    <property type="term" value="P:fatty acid alpha-oxidation"/>
    <property type="evidence" value="ECO:0007669"/>
    <property type="project" value="InterPro"/>
</dbReference>
<dbReference type="OrthoDB" id="445007at2759"/>
<name>A0A2R5H1B6_9STRA</name>
<sequence length="299" mass="34255">MPKLDEAEVAKLREQYERDGFFVVKKLLKPEELQVWLDRFEDICAGKVERAQGMTVMKDIEIARRKGTIKSSKDVTKIQDFQDDPVMFEFCKHDKMLDYVEAMVGSSTVRTIHNMLINKPPDLGSGTSRHPMHQDLHYFPIRPADKIIATWVAMEHIHRDNGCLAVIPGSHKGPLLTHGNPDWEGGVNKLYHGVKGDIDMEKRVYLEMEAGDCVFFHPLLIHGSGRNSTKGFRKAISAHYASAECEFDHVPQELMDDFFAGQDEIPREMQEQLVRESFALRSRQVRGEQLPHWNVQSSL</sequence>
<dbReference type="InterPro" id="IPR008775">
    <property type="entry name" value="Phytyl_CoA_dOase-like"/>
</dbReference>
<reference evidence="2 3" key="1">
    <citation type="submission" date="2017-12" db="EMBL/GenBank/DDBJ databases">
        <title>Sequencing, de novo assembly and annotation of complete genome of a new Thraustochytrid species, strain FCC1311.</title>
        <authorList>
            <person name="Sedici K."/>
            <person name="Godart F."/>
            <person name="Aiese Cigliano R."/>
            <person name="Sanseverino W."/>
            <person name="Barakat M."/>
            <person name="Ortet P."/>
            <person name="Marechal E."/>
            <person name="Cagnac O."/>
            <person name="Amato A."/>
        </authorList>
    </citation>
    <scope>NUCLEOTIDE SEQUENCE [LARGE SCALE GENOMIC DNA]</scope>
</reference>
<dbReference type="EMBL" id="BEYU01000224">
    <property type="protein sequence ID" value="GBG34873.1"/>
    <property type="molecule type" value="Genomic_DNA"/>
</dbReference>
<dbReference type="PANTHER" id="PTHR21308:SF1">
    <property type="entry name" value="PHYTANOYL-COA DIOXYGENASE, PEROXISOMAL"/>
    <property type="match status" value="1"/>
</dbReference>
<comment type="caution">
    <text evidence="2">The sequence shown here is derived from an EMBL/GenBank/DDBJ whole genome shotgun (WGS) entry which is preliminary data.</text>
</comment>
<dbReference type="Gene3D" id="2.60.120.620">
    <property type="entry name" value="q2cbj1_9rhob like domain"/>
    <property type="match status" value="1"/>
</dbReference>
<dbReference type="InterPro" id="IPR047128">
    <property type="entry name" value="PhyH"/>
</dbReference>
<evidence type="ECO:0000256" key="1">
    <source>
        <dbReference type="ARBA" id="ARBA00005830"/>
    </source>
</evidence>
<evidence type="ECO:0000313" key="3">
    <source>
        <dbReference type="Proteomes" id="UP000241890"/>
    </source>
</evidence>
<evidence type="ECO:0000313" key="2">
    <source>
        <dbReference type="EMBL" id="GBG34873.1"/>
    </source>
</evidence>